<gene>
    <name evidence="1" type="ORF">PRI8871_00744</name>
</gene>
<reference evidence="2" key="1">
    <citation type="submission" date="2018-03" db="EMBL/GenBank/DDBJ databases">
        <authorList>
            <person name="Rodrigo-Torres L."/>
            <person name="Arahal R. D."/>
            <person name="Lucena T."/>
        </authorList>
    </citation>
    <scope>NUCLEOTIDE SEQUENCE [LARGE SCALE GENOMIC DNA]</scope>
    <source>
        <strain evidence="2">CECT 8871</strain>
    </source>
</reference>
<proteinExistence type="predicted"/>
<dbReference type="EMBL" id="OMOJ01000001">
    <property type="protein sequence ID" value="SPF78151.1"/>
    <property type="molecule type" value="Genomic_DNA"/>
</dbReference>
<dbReference type="Proteomes" id="UP000244904">
    <property type="component" value="Unassembled WGS sequence"/>
</dbReference>
<name>A0A2R8AQ20_9RHOB</name>
<sequence length="35" mass="4012">MRNEAFGPLEDYRGDYTVFRRGKDGLIQGGDSDFE</sequence>
<dbReference type="AlphaFoldDB" id="A0A2R8AQ20"/>
<accession>A0A2R8AQ20</accession>
<evidence type="ECO:0000313" key="1">
    <source>
        <dbReference type="EMBL" id="SPF78151.1"/>
    </source>
</evidence>
<keyword evidence="2" id="KW-1185">Reference proteome</keyword>
<organism evidence="1 2">
    <name type="scientific">Pseudoprimorskyibacter insulae</name>
    <dbReference type="NCBI Taxonomy" id="1695997"/>
    <lineage>
        <taxon>Bacteria</taxon>
        <taxon>Pseudomonadati</taxon>
        <taxon>Pseudomonadota</taxon>
        <taxon>Alphaproteobacteria</taxon>
        <taxon>Rhodobacterales</taxon>
        <taxon>Paracoccaceae</taxon>
        <taxon>Pseudoprimorskyibacter</taxon>
    </lineage>
</organism>
<evidence type="ECO:0000313" key="2">
    <source>
        <dbReference type="Proteomes" id="UP000244904"/>
    </source>
</evidence>
<protein>
    <submittedName>
        <fullName evidence="1">Uncharacterized protein</fullName>
    </submittedName>
</protein>